<dbReference type="InterPro" id="IPR005467">
    <property type="entry name" value="His_kinase_dom"/>
</dbReference>
<reference evidence="13" key="2">
    <citation type="submission" date="2019-06" db="EMBL/GenBank/DDBJ databases">
        <title>Co-occurence of chitin degradation, pigmentation and bioactivity in marine Pseudoalteromonas.</title>
        <authorList>
            <person name="Sonnenschein E.C."/>
            <person name="Bech P.K."/>
        </authorList>
    </citation>
    <scope>NUCLEOTIDE SEQUENCE [LARGE SCALE GENOMIC DNA]</scope>
    <source>
        <strain evidence="13">S3790</strain>
    </source>
</reference>
<dbReference type="SMART" id="SM00387">
    <property type="entry name" value="HATPase_c"/>
    <property type="match status" value="1"/>
</dbReference>
<dbReference type="Gene3D" id="3.30.565.10">
    <property type="entry name" value="Histidine kinase-like ATPase, C-terminal domain"/>
    <property type="match status" value="1"/>
</dbReference>
<dbReference type="Proteomes" id="UP000307217">
    <property type="component" value="Unassembled WGS sequence"/>
</dbReference>
<feature type="coiled-coil region" evidence="9">
    <location>
        <begin position="239"/>
        <end position="273"/>
    </location>
</feature>
<comment type="catalytic activity">
    <reaction evidence="1">
        <text>ATP + protein L-histidine = ADP + protein N-phospho-L-histidine.</text>
        <dbReference type="EC" id="2.7.13.3"/>
    </reaction>
</comment>
<dbReference type="GO" id="GO:0000155">
    <property type="term" value="F:phosphorelay sensor kinase activity"/>
    <property type="evidence" value="ECO:0007669"/>
    <property type="project" value="InterPro"/>
</dbReference>
<dbReference type="InterPro" id="IPR003594">
    <property type="entry name" value="HATPase_dom"/>
</dbReference>
<feature type="transmembrane region" description="Helical" evidence="10">
    <location>
        <begin position="130"/>
        <end position="151"/>
    </location>
</feature>
<dbReference type="AlphaFoldDB" id="A0A5S3V5H9"/>
<gene>
    <name evidence="12" type="ORF">CWC19_15965</name>
</gene>
<sequence length="415" mass="47017">MKTNQLRNRIITHFIGLTLLISVLYGILSFIFAYKVEDRFFYLLLKDEQTTVQRQIAENLIPDPKLDFIKYYPSADVLPVQVKLALQQTPNQREFSTDDGLYYHLHDMQPGYLVAEVSDHLVVRQFKEGMIYLLFILLSILVLISIAVAITSHRLAKQLLKPLDKIMTILDNAPVEKLPQGFAKQFKNDEIGTFALTLESALARIKAFIDREQNFTRDVSHELRTPITISQGALTLLQQTNLDDKQQQLVQRIANAQQQIEQSLEMLLSLAREELNAHKPCKLLPLVENSILQQYQYLIDPNIDIEVNIEKKQIVKADHTQLLILLNNLIGNAFKYTSRGAVSIAYSNDILSISDTGRGICTSLKNNVLEAGVKGEHSSGLGQGLNIVKRLCEQMKIDFSITSSSNGTHVQLKFK</sequence>
<name>A0A5S3V5H9_9GAMM</name>
<comment type="caution">
    <text evidence="12">The sequence shown here is derived from an EMBL/GenBank/DDBJ whole genome shotgun (WGS) entry which is preliminary data.</text>
</comment>
<evidence type="ECO:0000256" key="3">
    <source>
        <dbReference type="ARBA" id="ARBA00012438"/>
    </source>
</evidence>
<feature type="domain" description="Histidine kinase" evidence="11">
    <location>
        <begin position="218"/>
        <end position="415"/>
    </location>
</feature>
<accession>A0A5S3V5H9</accession>
<dbReference type="GO" id="GO:0005886">
    <property type="term" value="C:plasma membrane"/>
    <property type="evidence" value="ECO:0007669"/>
    <property type="project" value="UniProtKB-SubCell"/>
</dbReference>
<evidence type="ECO:0000256" key="1">
    <source>
        <dbReference type="ARBA" id="ARBA00000085"/>
    </source>
</evidence>
<keyword evidence="10" id="KW-0472">Membrane</keyword>
<keyword evidence="6" id="KW-0808">Transferase</keyword>
<dbReference type="PANTHER" id="PTHR44936:SF9">
    <property type="entry name" value="SENSOR PROTEIN CREC"/>
    <property type="match status" value="1"/>
</dbReference>
<protein>
    <recommendedName>
        <fullName evidence="3">histidine kinase</fullName>
        <ecNumber evidence="3">2.7.13.3</ecNumber>
    </recommendedName>
</protein>
<evidence type="ECO:0000259" key="11">
    <source>
        <dbReference type="PROSITE" id="PS50109"/>
    </source>
</evidence>
<dbReference type="EC" id="2.7.13.3" evidence="3"/>
<dbReference type="InterPro" id="IPR003661">
    <property type="entry name" value="HisK_dim/P_dom"/>
</dbReference>
<dbReference type="Gene3D" id="1.10.287.130">
    <property type="match status" value="1"/>
</dbReference>
<keyword evidence="5" id="KW-0597">Phosphoprotein</keyword>
<feature type="transmembrane region" description="Helical" evidence="10">
    <location>
        <begin position="12"/>
        <end position="34"/>
    </location>
</feature>
<evidence type="ECO:0000256" key="2">
    <source>
        <dbReference type="ARBA" id="ARBA00004651"/>
    </source>
</evidence>
<evidence type="ECO:0000256" key="10">
    <source>
        <dbReference type="SAM" id="Phobius"/>
    </source>
</evidence>
<organism evidence="12 13">
    <name type="scientific">Pseudoalteromonas aurantia</name>
    <dbReference type="NCBI Taxonomy" id="43654"/>
    <lineage>
        <taxon>Bacteria</taxon>
        <taxon>Pseudomonadati</taxon>
        <taxon>Pseudomonadota</taxon>
        <taxon>Gammaproteobacteria</taxon>
        <taxon>Alteromonadales</taxon>
        <taxon>Pseudoalteromonadaceae</taxon>
        <taxon>Pseudoalteromonas</taxon>
    </lineage>
</organism>
<evidence type="ECO:0000313" key="13">
    <source>
        <dbReference type="Proteomes" id="UP000307217"/>
    </source>
</evidence>
<proteinExistence type="predicted"/>
<evidence type="ECO:0000256" key="7">
    <source>
        <dbReference type="ARBA" id="ARBA00022777"/>
    </source>
</evidence>
<evidence type="ECO:0000256" key="8">
    <source>
        <dbReference type="ARBA" id="ARBA00023012"/>
    </source>
</evidence>
<evidence type="ECO:0000256" key="6">
    <source>
        <dbReference type="ARBA" id="ARBA00022679"/>
    </source>
</evidence>
<dbReference type="PANTHER" id="PTHR44936">
    <property type="entry name" value="SENSOR PROTEIN CREC"/>
    <property type="match status" value="1"/>
</dbReference>
<keyword evidence="9" id="KW-0175">Coiled coil</keyword>
<dbReference type="EMBL" id="PNBX01000074">
    <property type="protein sequence ID" value="TMO66494.1"/>
    <property type="molecule type" value="Genomic_DNA"/>
</dbReference>
<dbReference type="RefSeq" id="WP_138592782.1">
    <property type="nucleotide sequence ID" value="NZ_PNBX01000074.1"/>
</dbReference>
<dbReference type="Pfam" id="PF00512">
    <property type="entry name" value="HisKA"/>
    <property type="match status" value="1"/>
</dbReference>
<dbReference type="SMART" id="SM00388">
    <property type="entry name" value="HisKA"/>
    <property type="match status" value="1"/>
</dbReference>
<keyword evidence="10" id="KW-0812">Transmembrane</keyword>
<evidence type="ECO:0000256" key="9">
    <source>
        <dbReference type="SAM" id="Coils"/>
    </source>
</evidence>
<keyword evidence="10" id="KW-1133">Transmembrane helix</keyword>
<dbReference type="InterPro" id="IPR036097">
    <property type="entry name" value="HisK_dim/P_sf"/>
</dbReference>
<reference evidence="12 13" key="1">
    <citation type="submission" date="2018-01" db="EMBL/GenBank/DDBJ databases">
        <authorList>
            <person name="Paulsen S."/>
            <person name="Gram L.K."/>
        </authorList>
    </citation>
    <scope>NUCLEOTIDE SEQUENCE [LARGE SCALE GENOMIC DNA]</scope>
    <source>
        <strain evidence="12 13">S3790</strain>
    </source>
</reference>
<keyword evidence="7 12" id="KW-0418">Kinase</keyword>
<keyword evidence="4" id="KW-1003">Cell membrane</keyword>
<dbReference type="Pfam" id="PF02518">
    <property type="entry name" value="HATPase_c"/>
    <property type="match status" value="1"/>
</dbReference>
<dbReference type="InterPro" id="IPR050980">
    <property type="entry name" value="2C_sensor_his_kinase"/>
</dbReference>
<evidence type="ECO:0000313" key="12">
    <source>
        <dbReference type="EMBL" id="TMO66494.1"/>
    </source>
</evidence>
<dbReference type="OrthoDB" id="9121563at2"/>
<dbReference type="InterPro" id="IPR036890">
    <property type="entry name" value="HATPase_C_sf"/>
</dbReference>
<comment type="subcellular location">
    <subcellularLocation>
        <location evidence="2">Cell membrane</location>
        <topology evidence="2">Multi-pass membrane protein</topology>
    </subcellularLocation>
</comment>
<evidence type="ECO:0000256" key="4">
    <source>
        <dbReference type="ARBA" id="ARBA00022475"/>
    </source>
</evidence>
<dbReference type="SUPFAM" id="SSF47384">
    <property type="entry name" value="Homodimeric domain of signal transducing histidine kinase"/>
    <property type="match status" value="1"/>
</dbReference>
<evidence type="ECO:0000256" key="5">
    <source>
        <dbReference type="ARBA" id="ARBA00022553"/>
    </source>
</evidence>
<dbReference type="CDD" id="cd00082">
    <property type="entry name" value="HisKA"/>
    <property type="match status" value="1"/>
</dbReference>
<dbReference type="SUPFAM" id="SSF55874">
    <property type="entry name" value="ATPase domain of HSP90 chaperone/DNA topoisomerase II/histidine kinase"/>
    <property type="match status" value="1"/>
</dbReference>
<dbReference type="PROSITE" id="PS50109">
    <property type="entry name" value="HIS_KIN"/>
    <property type="match status" value="1"/>
</dbReference>
<keyword evidence="8" id="KW-0902">Two-component regulatory system</keyword>